<gene>
    <name evidence="2" type="ORF">QBC46DRAFT_392322</name>
</gene>
<dbReference type="EMBL" id="MU853849">
    <property type="protein sequence ID" value="KAK3937643.1"/>
    <property type="molecule type" value="Genomic_DNA"/>
</dbReference>
<dbReference type="Proteomes" id="UP001303473">
    <property type="component" value="Unassembled WGS sequence"/>
</dbReference>
<evidence type="ECO:0000256" key="1">
    <source>
        <dbReference type="SAM" id="SignalP"/>
    </source>
</evidence>
<feature type="chain" id="PRO_5042840192" evidence="1">
    <location>
        <begin position="22"/>
        <end position="101"/>
    </location>
</feature>
<name>A0AAN6N4I4_9PEZI</name>
<accession>A0AAN6N4I4</accession>
<keyword evidence="3" id="KW-1185">Reference proteome</keyword>
<reference evidence="3" key="1">
    <citation type="journal article" date="2023" name="Mol. Phylogenet. Evol.">
        <title>Genome-scale phylogeny and comparative genomics of the fungal order Sordariales.</title>
        <authorList>
            <person name="Hensen N."/>
            <person name="Bonometti L."/>
            <person name="Westerberg I."/>
            <person name="Brannstrom I.O."/>
            <person name="Guillou S."/>
            <person name="Cros-Aarteil S."/>
            <person name="Calhoun S."/>
            <person name="Haridas S."/>
            <person name="Kuo A."/>
            <person name="Mondo S."/>
            <person name="Pangilinan J."/>
            <person name="Riley R."/>
            <person name="LaButti K."/>
            <person name="Andreopoulos B."/>
            <person name="Lipzen A."/>
            <person name="Chen C."/>
            <person name="Yan M."/>
            <person name="Daum C."/>
            <person name="Ng V."/>
            <person name="Clum A."/>
            <person name="Steindorff A."/>
            <person name="Ohm R.A."/>
            <person name="Martin F."/>
            <person name="Silar P."/>
            <person name="Natvig D.O."/>
            <person name="Lalanne C."/>
            <person name="Gautier V."/>
            <person name="Ament-Velasquez S.L."/>
            <person name="Kruys A."/>
            <person name="Hutchinson M.I."/>
            <person name="Powell A.J."/>
            <person name="Barry K."/>
            <person name="Miller A.N."/>
            <person name="Grigoriev I.V."/>
            <person name="Debuchy R."/>
            <person name="Gladieux P."/>
            <person name="Hiltunen Thoren M."/>
            <person name="Johannesson H."/>
        </authorList>
    </citation>
    <scope>NUCLEOTIDE SEQUENCE [LARGE SCALE GENOMIC DNA]</scope>
    <source>
        <strain evidence="3">CBS 340.73</strain>
    </source>
</reference>
<dbReference type="AlphaFoldDB" id="A0AAN6N4I4"/>
<protein>
    <submittedName>
        <fullName evidence="2">Uncharacterized protein</fullName>
    </submittedName>
</protein>
<proteinExistence type="predicted"/>
<evidence type="ECO:0000313" key="2">
    <source>
        <dbReference type="EMBL" id="KAK3937643.1"/>
    </source>
</evidence>
<keyword evidence="1" id="KW-0732">Signal</keyword>
<sequence length="101" mass="11078">MSVRPNFTTPLLAILVGVCVSDYEGPTWYLGPNDITCAVYFSEGAKTRVVPYAGMYVWYTTGRFSGRALDRHTYHVSLVPAGDTPYGNSSLATHLCVPRSL</sequence>
<feature type="signal peptide" evidence="1">
    <location>
        <begin position="1"/>
        <end position="21"/>
    </location>
</feature>
<evidence type="ECO:0000313" key="3">
    <source>
        <dbReference type="Proteomes" id="UP001303473"/>
    </source>
</evidence>
<comment type="caution">
    <text evidence="2">The sequence shown here is derived from an EMBL/GenBank/DDBJ whole genome shotgun (WGS) entry which is preliminary data.</text>
</comment>
<organism evidence="2 3">
    <name type="scientific">Diplogelasinospora grovesii</name>
    <dbReference type="NCBI Taxonomy" id="303347"/>
    <lineage>
        <taxon>Eukaryota</taxon>
        <taxon>Fungi</taxon>
        <taxon>Dikarya</taxon>
        <taxon>Ascomycota</taxon>
        <taxon>Pezizomycotina</taxon>
        <taxon>Sordariomycetes</taxon>
        <taxon>Sordariomycetidae</taxon>
        <taxon>Sordariales</taxon>
        <taxon>Diplogelasinosporaceae</taxon>
        <taxon>Diplogelasinospora</taxon>
    </lineage>
</organism>